<evidence type="ECO:0000256" key="5">
    <source>
        <dbReference type="ARBA" id="ARBA00023004"/>
    </source>
</evidence>
<dbReference type="PANTHER" id="PTHR24305:SF157">
    <property type="entry name" value="N-ACETYLTRYPTOPHAN 6-HYDROXYLASE IVOC-RELATED"/>
    <property type="match status" value="1"/>
</dbReference>
<feature type="binding site" description="axial binding residue" evidence="7">
    <location>
        <position position="446"/>
    </location>
    <ligand>
        <name>heme</name>
        <dbReference type="ChEBI" id="CHEBI:30413"/>
    </ligand>
    <ligandPart>
        <name>Fe</name>
        <dbReference type="ChEBI" id="CHEBI:18248"/>
    </ligandPart>
</feature>
<protein>
    <submittedName>
        <fullName evidence="10">Cyrochrome P450 monooxygenase</fullName>
    </submittedName>
</protein>
<dbReference type="InterPro" id="IPR002401">
    <property type="entry name" value="Cyt_P450_E_grp-I"/>
</dbReference>
<dbReference type="InterPro" id="IPR017972">
    <property type="entry name" value="Cyt_P450_CS"/>
</dbReference>
<dbReference type="SUPFAM" id="SSF48264">
    <property type="entry name" value="Cytochrome P450"/>
    <property type="match status" value="1"/>
</dbReference>
<gene>
    <name evidence="10" type="ORF">LSUE1_G004044</name>
</gene>
<evidence type="ECO:0000256" key="4">
    <source>
        <dbReference type="ARBA" id="ARBA00023002"/>
    </source>
</evidence>
<dbReference type="CDD" id="cd11062">
    <property type="entry name" value="CYP58-like"/>
    <property type="match status" value="1"/>
</dbReference>
<dbReference type="InterPro" id="IPR036396">
    <property type="entry name" value="Cyt_P450_sf"/>
</dbReference>
<evidence type="ECO:0000256" key="9">
    <source>
        <dbReference type="SAM" id="Phobius"/>
    </source>
</evidence>
<sequence length="515" mass="57769">MFDFFERNGAQSFGAILVLISLYLTIQGIARLYFSPIAKFPGPKLAALTYWYEFYYNVVLRGKYFIKIQELHQQYGPIIRINPHELQVCDPEFFDTVYTGPGQKRERDPWHTAGLALAGSILDTVPHDLHRKRRAALSPFFSMASTRRMLPVVEERVEALMRQLVALKGSEAPVNFLHALAAFSNDVISEYCFGKSSHRVEAEEFDPSVHKIEVDSAQASIVSRHLPLIPKILLSLPDYIAVFLGGGLAGVVLQNKIFNADIEGVRNRSSKTDRETIFHHLLESDLPESEKHNQRLINEAIVLIGAGSHTVAWALTVATYHMLSNTSILRNLKQELSAAKKSKGGKALTLLELEKLPYLTAVIKEGLRLSYGTSSRLPRRAPDSVLRYKDWVIPAGTSVSVSIVMMHHDESIFPDSKAFRPERWLEDKSGRLDKYMVAFSAGSRVCLGVNLAWAELYLCLTAIYSTFGCKAYSEEGDRGVLELFETDVGDVEMHRDLFFPEAKDGSKGVRVKITS</sequence>
<dbReference type="Pfam" id="PF00067">
    <property type="entry name" value="p450"/>
    <property type="match status" value="1"/>
</dbReference>
<keyword evidence="4 8" id="KW-0560">Oxidoreductase</keyword>
<keyword evidence="6 8" id="KW-0503">Monooxygenase</keyword>
<dbReference type="PANTHER" id="PTHR24305">
    <property type="entry name" value="CYTOCHROME P450"/>
    <property type="match status" value="1"/>
</dbReference>
<dbReference type="AlphaFoldDB" id="A0A8T9CBB7"/>
<evidence type="ECO:0000256" key="6">
    <source>
        <dbReference type="ARBA" id="ARBA00023033"/>
    </source>
</evidence>
<evidence type="ECO:0000313" key="11">
    <source>
        <dbReference type="Proteomes" id="UP000469558"/>
    </source>
</evidence>
<keyword evidence="5 7" id="KW-0408">Iron</keyword>
<dbReference type="PRINTS" id="PR00385">
    <property type="entry name" value="P450"/>
</dbReference>
<dbReference type="GO" id="GO:0005506">
    <property type="term" value="F:iron ion binding"/>
    <property type="evidence" value="ECO:0007669"/>
    <property type="project" value="InterPro"/>
</dbReference>
<evidence type="ECO:0000256" key="7">
    <source>
        <dbReference type="PIRSR" id="PIRSR602401-1"/>
    </source>
</evidence>
<dbReference type="OrthoDB" id="3945418at2759"/>
<dbReference type="InterPro" id="IPR050121">
    <property type="entry name" value="Cytochrome_P450_monoxygenase"/>
</dbReference>
<comment type="cofactor">
    <cofactor evidence="1 7">
        <name>heme</name>
        <dbReference type="ChEBI" id="CHEBI:30413"/>
    </cofactor>
</comment>
<reference evidence="10 11" key="1">
    <citation type="submission" date="2018-05" db="EMBL/GenBank/DDBJ databases">
        <title>Genome sequencing and assembly of the regulated plant pathogen Lachnellula willkommii and related sister species for the development of diagnostic species identification markers.</title>
        <authorList>
            <person name="Giroux E."/>
            <person name="Bilodeau G."/>
        </authorList>
    </citation>
    <scope>NUCLEOTIDE SEQUENCE [LARGE SCALE GENOMIC DNA]</scope>
    <source>
        <strain evidence="10 11">CBS 268.59</strain>
    </source>
</reference>
<keyword evidence="9" id="KW-0812">Transmembrane</keyword>
<dbReference type="PRINTS" id="PR00463">
    <property type="entry name" value="EP450I"/>
</dbReference>
<keyword evidence="11" id="KW-1185">Reference proteome</keyword>
<accession>A0A8T9CBB7</accession>
<keyword evidence="3 7" id="KW-0479">Metal-binding</keyword>
<dbReference type="GO" id="GO:0020037">
    <property type="term" value="F:heme binding"/>
    <property type="evidence" value="ECO:0007669"/>
    <property type="project" value="InterPro"/>
</dbReference>
<evidence type="ECO:0000256" key="2">
    <source>
        <dbReference type="ARBA" id="ARBA00010617"/>
    </source>
</evidence>
<keyword evidence="7 8" id="KW-0349">Heme</keyword>
<evidence type="ECO:0000256" key="3">
    <source>
        <dbReference type="ARBA" id="ARBA00022723"/>
    </source>
</evidence>
<evidence type="ECO:0000256" key="1">
    <source>
        <dbReference type="ARBA" id="ARBA00001971"/>
    </source>
</evidence>
<name>A0A8T9CBB7_9HELO</name>
<dbReference type="Gene3D" id="1.10.630.10">
    <property type="entry name" value="Cytochrome P450"/>
    <property type="match status" value="1"/>
</dbReference>
<dbReference type="EMBL" id="QGMK01000322">
    <property type="protein sequence ID" value="TVY82412.1"/>
    <property type="molecule type" value="Genomic_DNA"/>
</dbReference>
<organism evidence="10 11">
    <name type="scientific">Lachnellula suecica</name>
    <dbReference type="NCBI Taxonomy" id="602035"/>
    <lineage>
        <taxon>Eukaryota</taxon>
        <taxon>Fungi</taxon>
        <taxon>Dikarya</taxon>
        <taxon>Ascomycota</taxon>
        <taxon>Pezizomycotina</taxon>
        <taxon>Leotiomycetes</taxon>
        <taxon>Helotiales</taxon>
        <taxon>Lachnaceae</taxon>
        <taxon>Lachnellula</taxon>
    </lineage>
</organism>
<dbReference type="GO" id="GO:0016705">
    <property type="term" value="F:oxidoreductase activity, acting on paired donors, with incorporation or reduction of molecular oxygen"/>
    <property type="evidence" value="ECO:0007669"/>
    <property type="project" value="InterPro"/>
</dbReference>
<dbReference type="Proteomes" id="UP000469558">
    <property type="component" value="Unassembled WGS sequence"/>
</dbReference>
<dbReference type="PROSITE" id="PS00086">
    <property type="entry name" value="CYTOCHROME_P450"/>
    <property type="match status" value="1"/>
</dbReference>
<dbReference type="GO" id="GO:0004497">
    <property type="term" value="F:monooxygenase activity"/>
    <property type="evidence" value="ECO:0007669"/>
    <property type="project" value="UniProtKB-KW"/>
</dbReference>
<comment type="caution">
    <text evidence="10">The sequence shown here is derived from an EMBL/GenBank/DDBJ whole genome shotgun (WGS) entry which is preliminary data.</text>
</comment>
<feature type="transmembrane region" description="Helical" evidence="9">
    <location>
        <begin position="12"/>
        <end position="34"/>
    </location>
</feature>
<proteinExistence type="inferred from homology"/>
<evidence type="ECO:0000313" key="10">
    <source>
        <dbReference type="EMBL" id="TVY82412.1"/>
    </source>
</evidence>
<dbReference type="InterPro" id="IPR001128">
    <property type="entry name" value="Cyt_P450"/>
</dbReference>
<keyword evidence="9" id="KW-1133">Transmembrane helix</keyword>
<evidence type="ECO:0000256" key="8">
    <source>
        <dbReference type="RuleBase" id="RU000461"/>
    </source>
</evidence>
<keyword evidence="9" id="KW-0472">Membrane</keyword>
<comment type="similarity">
    <text evidence="2 8">Belongs to the cytochrome P450 family.</text>
</comment>